<dbReference type="PANTHER" id="PTHR45703">
    <property type="entry name" value="DYNEIN HEAVY CHAIN"/>
    <property type="match status" value="1"/>
</dbReference>
<keyword evidence="11" id="KW-0206">Cytoskeleton</keyword>
<keyword evidence="5" id="KW-0677">Repeat</keyword>
<evidence type="ECO:0000256" key="2">
    <source>
        <dbReference type="ARBA" id="ARBA00008887"/>
    </source>
</evidence>
<dbReference type="EMBL" id="SNRW01030925">
    <property type="protein sequence ID" value="KAA6357739.1"/>
    <property type="molecule type" value="Genomic_DNA"/>
</dbReference>
<comment type="caution">
    <text evidence="13">The sequence shown here is derived from an EMBL/GenBank/DDBJ whole genome shotgun (WGS) entry which is preliminary data.</text>
</comment>
<evidence type="ECO:0000256" key="9">
    <source>
        <dbReference type="ARBA" id="ARBA00023054"/>
    </source>
</evidence>
<dbReference type="GO" id="GO:0051959">
    <property type="term" value="F:dynein light intermediate chain binding"/>
    <property type="evidence" value="ECO:0007669"/>
    <property type="project" value="InterPro"/>
</dbReference>
<keyword evidence="3" id="KW-0963">Cytoplasm</keyword>
<gene>
    <name evidence="13" type="ORF">EZS28_046734</name>
</gene>
<organism evidence="13 14">
    <name type="scientific">Streblomastix strix</name>
    <dbReference type="NCBI Taxonomy" id="222440"/>
    <lineage>
        <taxon>Eukaryota</taxon>
        <taxon>Metamonada</taxon>
        <taxon>Preaxostyla</taxon>
        <taxon>Oxymonadida</taxon>
        <taxon>Streblomastigidae</taxon>
        <taxon>Streblomastix</taxon>
    </lineage>
</organism>
<evidence type="ECO:0000313" key="14">
    <source>
        <dbReference type="Proteomes" id="UP000324800"/>
    </source>
</evidence>
<keyword evidence="7" id="KW-0067">ATP-binding</keyword>
<evidence type="ECO:0000256" key="6">
    <source>
        <dbReference type="ARBA" id="ARBA00022741"/>
    </source>
</evidence>
<feature type="non-terminal residue" evidence="13">
    <location>
        <position position="415"/>
    </location>
</feature>
<evidence type="ECO:0000256" key="7">
    <source>
        <dbReference type="ARBA" id="ARBA00022840"/>
    </source>
</evidence>
<dbReference type="FunFam" id="1.10.287.2620:FF:000001">
    <property type="entry name" value="Cytoplasmic dynein heavy chain 1"/>
    <property type="match status" value="1"/>
</dbReference>
<comment type="similarity">
    <text evidence="2">Belongs to the dynein heavy chain family.</text>
</comment>
<evidence type="ECO:0000256" key="10">
    <source>
        <dbReference type="ARBA" id="ARBA00023175"/>
    </source>
</evidence>
<dbReference type="OrthoDB" id="447173at2759"/>
<dbReference type="InterPro" id="IPR042222">
    <property type="entry name" value="Dynein_2_N"/>
</dbReference>
<evidence type="ECO:0000256" key="11">
    <source>
        <dbReference type="ARBA" id="ARBA00023212"/>
    </source>
</evidence>
<dbReference type="GO" id="GO:0045505">
    <property type="term" value="F:dynein intermediate chain binding"/>
    <property type="evidence" value="ECO:0007669"/>
    <property type="project" value="InterPro"/>
</dbReference>
<dbReference type="PANTHER" id="PTHR45703:SF36">
    <property type="entry name" value="DYNEIN HEAVY CHAIN, CYTOPLASMIC"/>
    <property type="match status" value="1"/>
</dbReference>
<keyword evidence="9" id="KW-0175">Coiled coil</keyword>
<proteinExistence type="inferred from homology"/>
<sequence>MPIPQNCSDQIKQHLHDLFAEISDQCRKDFSDLSHQLQQLPKQLNEYCDYVVFLQTIHEIHNRLKVSVELLDQMKNLGEEQQTKLTVDEQMVLSAVHTSHKEFKDSLRKAEEHRDSQHNRMIAALNKEIAKFEQDLTQTHADLGTGIITDETTDPSAALQRLDIVQKTIDQYKDRKGVLERFREILSVEEIPYPNFIKCMARFDHRVQIWNYLKKYNEENQQWRSSEITQLNSEDISTNVNQLSRELGIAERRETDDGVVKHLKHVVNDFKPYLPILTALCQPAMQPRHWKKLFGLMGKKEWQPGVTLTQLTQMGVLQYKQQILEISATANGEYALEVQLSKIKQGWEQTAFEIKDHKSGTTYIIGPIDEIKEQLEDHQALLQTMLGSRYVIGIREEIEVWDKKLTQLQDLLDEW</sequence>
<dbReference type="Gene3D" id="1.10.287.2620">
    <property type="match status" value="1"/>
</dbReference>
<dbReference type="GO" id="GO:0005874">
    <property type="term" value="C:microtubule"/>
    <property type="evidence" value="ECO:0007669"/>
    <property type="project" value="UniProtKB-KW"/>
</dbReference>
<evidence type="ECO:0000256" key="1">
    <source>
        <dbReference type="ARBA" id="ARBA00004245"/>
    </source>
</evidence>
<keyword evidence="6" id="KW-0547">Nucleotide-binding</keyword>
<evidence type="ECO:0000256" key="8">
    <source>
        <dbReference type="ARBA" id="ARBA00023017"/>
    </source>
</evidence>
<dbReference type="Pfam" id="PF08393">
    <property type="entry name" value="DHC_N2"/>
    <property type="match status" value="1"/>
</dbReference>
<dbReference type="GO" id="GO:0030286">
    <property type="term" value="C:dynein complex"/>
    <property type="evidence" value="ECO:0007669"/>
    <property type="project" value="UniProtKB-KW"/>
</dbReference>
<evidence type="ECO:0000259" key="12">
    <source>
        <dbReference type="Pfam" id="PF08393"/>
    </source>
</evidence>
<dbReference type="GO" id="GO:0007018">
    <property type="term" value="P:microtubule-based movement"/>
    <property type="evidence" value="ECO:0007669"/>
    <property type="project" value="InterPro"/>
</dbReference>
<evidence type="ECO:0000313" key="13">
    <source>
        <dbReference type="EMBL" id="KAA6357739.1"/>
    </source>
</evidence>
<evidence type="ECO:0000256" key="3">
    <source>
        <dbReference type="ARBA" id="ARBA00022490"/>
    </source>
</evidence>
<keyword evidence="10" id="KW-0505">Motor protein</keyword>
<dbReference type="InterPro" id="IPR026983">
    <property type="entry name" value="DHC"/>
</dbReference>
<feature type="domain" description="Dynein heavy chain linker" evidence="12">
    <location>
        <begin position="198"/>
        <end position="415"/>
    </location>
</feature>
<evidence type="ECO:0000256" key="4">
    <source>
        <dbReference type="ARBA" id="ARBA00022701"/>
    </source>
</evidence>
<reference evidence="13 14" key="1">
    <citation type="submission" date="2019-03" db="EMBL/GenBank/DDBJ databases">
        <title>Single cell metagenomics reveals metabolic interactions within the superorganism composed of flagellate Streblomastix strix and complex community of Bacteroidetes bacteria on its surface.</title>
        <authorList>
            <person name="Treitli S.C."/>
            <person name="Kolisko M."/>
            <person name="Husnik F."/>
            <person name="Keeling P."/>
            <person name="Hampl V."/>
        </authorList>
    </citation>
    <scope>NUCLEOTIDE SEQUENCE [LARGE SCALE GENOMIC DNA]</scope>
    <source>
        <strain evidence="13">ST1C</strain>
    </source>
</reference>
<keyword evidence="8" id="KW-0243">Dynein</keyword>
<protein>
    <submittedName>
        <fullName evidence="13">Putative dynein heavy chain</fullName>
    </submittedName>
</protein>
<evidence type="ECO:0000256" key="5">
    <source>
        <dbReference type="ARBA" id="ARBA00022737"/>
    </source>
</evidence>
<dbReference type="AlphaFoldDB" id="A0A5J4THY8"/>
<name>A0A5J4THY8_9EUKA</name>
<dbReference type="Gene3D" id="1.20.140.100">
    <property type="entry name" value="Dynein heavy chain, N-terminal domain 2"/>
    <property type="match status" value="1"/>
</dbReference>
<dbReference type="Proteomes" id="UP000324800">
    <property type="component" value="Unassembled WGS sequence"/>
</dbReference>
<comment type="subcellular location">
    <subcellularLocation>
        <location evidence="1">Cytoplasm</location>
        <location evidence="1">Cytoskeleton</location>
    </subcellularLocation>
</comment>
<dbReference type="InterPro" id="IPR013602">
    <property type="entry name" value="Dynein_heavy_linker"/>
</dbReference>
<keyword evidence="4" id="KW-0493">Microtubule</keyword>
<dbReference type="GO" id="GO:0005524">
    <property type="term" value="F:ATP binding"/>
    <property type="evidence" value="ECO:0007669"/>
    <property type="project" value="UniProtKB-KW"/>
</dbReference>
<accession>A0A5J4THY8</accession>